<dbReference type="OrthoDB" id="381190at2759"/>
<dbReference type="InterPro" id="IPR016024">
    <property type="entry name" value="ARM-type_fold"/>
</dbReference>
<evidence type="ECO:0000256" key="5">
    <source>
        <dbReference type="ARBA" id="ARBA00023242"/>
    </source>
</evidence>
<keyword evidence="4" id="KW-0234">DNA repair</keyword>
<dbReference type="InterPro" id="IPR003152">
    <property type="entry name" value="FATC_dom"/>
</dbReference>
<dbReference type="CDD" id="cd05164">
    <property type="entry name" value="PIKKc"/>
    <property type="match status" value="1"/>
</dbReference>
<evidence type="ECO:0000259" key="6">
    <source>
        <dbReference type="PROSITE" id="PS50290"/>
    </source>
</evidence>
<dbReference type="InterPro" id="IPR011009">
    <property type="entry name" value="Kinase-like_dom_sf"/>
</dbReference>
<evidence type="ECO:0000313" key="9">
    <source>
        <dbReference type="EMBL" id="EGT35351.1"/>
    </source>
</evidence>
<dbReference type="SUPFAM" id="SSF48371">
    <property type="entry name" value="ARM repeat"/>
    <property type="match status" value="1"/>
</dbReference>
<evidence type="ECO:0000259" key="7">
    <source>
        <dbReference type="PROSITE" id="PS51189"/>
    </source>
</evidence>
<dbReference type="STRING" id="135651.G0NPQ7"/>
<dbReference type="HOGENOM" id="CLU_228436_0_0_1"/>
<dbReference type="PROSITE" id="PS51189">
    <property type="entry name" value="FAT"/>
    <property type="match status" value="1"/>
</dbReference>
<dbReference type="Pfam" id="PF00454">
    <property type="entry name" value="PI3_PI4_kinase"/>
    <property type="match status" value="1"/>
</dbReference>
<dbReference type="GO" id="GO:0009792">
    <property type="term" value="P:embryo development ending in birth or egg hatching"/>
    <property type="evidence" value="ECO:0007669"/>
    <property type="project" value="EnsemblMetazoa"/>
</dbReference>
<dbReference type="PROSITE" id="PS50290">
    <property type="entry name" value="PI3_4_KINASE_3"/>
    <property type="match status" value="1"/>
</dbReference>
<dbReference type="GO" id="GO:0000723">
    <property type="term" value="P:telomere maintenance"/>
    <property type="evidence" value="ECO:0007669"/>
    <property type="project" value="TreeGrafter"/>
</dbReference>
<evidence type="ECO:0000256" key="3">
    <source>
        <dbReference type="ARBA" id="ARBA00022763"/>
    </source>
</evidence>
<dbReference type="SMART" id="SM00146">
    <property type="entry name" value="PI3Kc"/>
    <property type="match status" value="1"/>
</dbReference>
<organism evidence="10">
    <name type="scientific">Caenorhabditis brenneri</name>
    <name type="common">Nematode worm</name>
    <dbReference type="NCBI Taxonomy" id="135651"/>
    <lineage>
        <taxon>Eukaryota</taxon>
        <taxon>Metazoa</taxon>
        <taxon>Ecdysozoa</taxon>
        <taxon>Nematoda</taxon>
        <taxon>Chromadorea</taxon>
        <taxon>Rhabditida</taxon>
        <taxon>Rhabditina</taxon>
        <taxon>Rhabditomorpha</taxon>
        <taxon>Rhabditoidea</taxon>
        <taxon>Rhabditidae</taxon>
        <taxon>Peloderinae</taxon>
        <taxon>Caenorhabditis</taxon>
    </lineage>
</organism>
<dbReference type="FunFam" id="3.30.1010.10:FF:000058">
    <property type="entry name" value="Serine/threonine-protein kinase ATR"/>
    <property type="match status" value="1"/>
</dbReference>
<dbReference type="InterPro" id="IPR050517">
    <property type="entry name" value="DDR_Repair_Kinase"/>
</dbReference>
<name>G0NPQ7_CAEBE</name>
<dbReference type="InterPro" id="IPR000403">
    <property type="entry name" value="PI3/4_kinase_cat_dom"/>
</dbReference>
<keyword evidence="10" id="KW-1185">Reference proteome</keyword>
<feature type="domain" description="FAT" evidence="7">
    <location>
        <begin position="1495"/>
        <end position="2083"/>
    </location>
</feature>
<proteinExistence type="predicted"/>
<protein>
    <submittedName>
        <fullName evidence="9">CBN-ATL-1 protein</fullName>
    </submittedName>
</protein>
<dbReference type="InterPro" id="IPR036940">
    <property type="entry name" value="PI3/4_kinase_cat_sf"/>
</dbReference>
<dbReference type="OMA" id="RISHMIK"/>
<dbReference type="Pfam" id="PF02259">
    <property type="entry name" value="FAT"/>
    <property type="match status" value="1"/>
</dbReference>
<evidence type="ECO:0000256" key="4">
    <source>
        <dbReference type="ARBA" id="ARBA00023204"/>
    </source>
</evidence>
<accession>G0NPQ7</accession>
<feature type="domain" description="FATC" evidence="8">
    <location>
        <begin position="2516"/>
        <end position="2548"/>
    </location>
</feature>
<dbReference type="FunCoup" id="G0NPQ7">
    <property type="interactions" value="459"/>
</dbReference>
<dbReference type="GO" id="GO:0004674">
    <property type="term" value="F:protein serine/threonine kinase activity"/>
    <property type="evidence" value="ECO:0007669"/>
    <property type="project" value="UniProtKB-KW"/>
</dbReference>
<dbReference type="GO" id="GO:0005694">
    <property type="term" value="C:chromosome"/>
    <property type="evidence" value="ECO:0007669"/>
    <property type="project" value="TreeGrafter"/>
</dbReference>
<keyword evidence="5" id="KW-0539">Nucleus</keyword>
<dbReference type="GO" id="GO:0045132">
    <property type="term" value="P:meiotic chromosome segregation"/>
    <property type="evidence" value="ECO:0007669"/>
    <property type="project" value="EnsemblMetazoa"/>
</dbReference>
<evidence type="ECO:0000313" key="10">
    <source>
        <dbReference type="Proteomes" id="UP000008068"/>
    </source>
</evidence>
<dbReference type="SMART" id="SM01343">
    <property type="entry name" value="FATC"/>
    <property type="match status" value="1"/>
</dbReference>
<keyword evidence="2" id="KW-0418">Kinase</keyword>
<dbReference type="PROSITE" id="PS51190">
    <property type="entry name" value="FATC"/>
    <property type="match status" value="1"/>
</dbReference>
<dbReference type="EMBL" id="GL379921">
    <property type="protein sequence ID" value="EGT35351.1"/>
    <property type="molecule type" value="Genomic_DNA"/>
</dbReference>
<dbReference type="FunFam" id="1.10.1070.11:FF:000061">
    <property type="entry name" value="Serine/threonine-protein kinase ATR"/>
    <property type="match status" value="1"/>
</dbReference>
<dbReference type="InterPro" id="IPR014009">
    <property type="entry name" value="PIK_FAT"/>
</dbReference>
<dbReference type="Proteomes" id="UP000008068">
    <property type="component" value="Unassembled WGS sequence"/>
</dbReference>
<dbReference type="InParanoid" id="G0NPQ7"/>
<dbReference type="eggNOG" id="KOG0890">
    <property type="taxonomic scope" value="Eukaryota"/>
</dbReference>
<keyword evidence="2" id="KW-0808">Transferase</keyword>
<dbReference type="InterPro" id="IPR003151">
    <property type="entry name" value="PIK-rel_kinase_FAT"/>
</dbReference>
<keyword evidence="3" id="KW-0227">DNA damage</keyword>
<evidence type="ECO:0000259" key="8">
    <source>
        <dbReference type="PROSITE" id="PS51190"/>
    </source>
</evidence>
<dbReference type="GO" id="GO:0000077">
    <property type="term" value="P:DNA damage checkpoint signaling"/>
    <property type="evidence" value="ECO:0007669"/>
    <property type="project" value="EnsemblMetazoa"/>
</dbReference>
<dbReference type="Gene3D" id="3.30.1010.10">
    <property type="entry name" value="Phosphatidylinositol 3-kinase Catalytic Subunit, Chain A, domain 4"/>
    <property type="match status" value="1"/>
</dbReference>
<dbReference type="GO" id="GO:0005634">
    <property type="term" value="C:nucleus"/>
    <property type="evidence" value="ECO:0007669"/>
    <property type="project" value="UniProtKB-SubCell"/>
</dbReference>
<sequence length="2548" mass="294688">MSINENLQELLGNARKCVSNEKSSREHVNVFLDNVDAIMTTSFAFDDQDLEEDEFIENLTHQQCILYSLVAVTEKHRLSIDQTVHLLQKSITAMCAHEDDELARRFSKIFSVLMNSASKLEENEYDTVLVYLLEVVEYCGSEASSSNSCPKLIESKTIARIENDKSEFFKVHISWNIFDSLFSGKALNFSHSTIVDSFWAQFSSYVKTRRKPEDIWMIETYLKSGLNLLRTKRERCSILEQAQCVNELFMSFFTFSECKNEVREALAEVLQEIHNFIEENQHVLEVHKELREMMLEWLNIYLNMIGNTSDDFGLLDSFTIWLVDLTVHNEFYEFPMKSRLEPVEICVDRIKEAIRSSNTDYLSNYLDILASLFKLNSNQKPENFQWLIAEVQKYDSFNEPHWPRILSALLSVQHPVCQQFCKQFAPTPESLWIKLFSKEPSHSTVNSLAIVLGSCSFLIINDERAKHIFPFLLLPCFRDFKSRVGTKWDSFRLIGGQRAEIPETLIDLERYISGLEASEASKIRAVNCALQMERKTGKYINILVDMSMAVFSKSQTDQITQCLPALVHFLAENHQYIKDYVGLLVSKLYEKHTTYADKTISEVSKTLKKLVCISSNERKLCRKCSSKGFVKPDEKKGKENLKIDESSLKLLVKGIIDNRKKYSRNTIQDFLEACRVILLHVDSKNLTPVFTPIIKAIDIGFSSSADIYFRLWELISYKSEARLEKKLLIYVPLFCRTFSKIQSNSIQKLISFVEKVLDAKLLSDAKAIVFAAFFSHSVVVDCDICWSLISNWSHQFASVVVNNLIGTTEKEVLQVLFKRYSTIFTRTFIFRFFHEATMIEGQKGSYDEKRIRETVRTFFSRIVITFNFSNISAVISSVRPSLLYWALMYGSQGSTAKYACSVVDFICQELNGGSVKPSIIPANLNDARVMLNQRKALITEMFPQLVQYSTFEITKNNNSIWKFCENHCTFKTEDMKAVTCTYRKEVFEHLILVASHEFCNEQEKSPILVQLQKTYESMKKGEKFTISTAMDTRNEGIEFIFSFRSYFTDDSHFLMKNAVAESFKTVLQNIKSQFLGTNWLAILMTLRHSPPNLDATRLSWIAFIDQLDYKILRVHIWRILTGLSNVRNNKEIIEHAWNRLNYANEYNQIAVDDMVKVYWFIPVEMEEKIDRKFIIAKSRRIEDVFEFLRNFSRYPTLQFIENLSSKIDRGTIFKEDLPRLIGALSGILPSCRSNHQRKQLIKILQKVPILHSVPTDQDFIRWDSSFKFFSEPRQLTQTVLEECTDIIENMSTISKIDYADRTMCELFKFFNYTGSSEAAKLSSEGLKNMYAVMNCSRKPEPLMLEQKTIDEMSNNGSKTESFTQWLTVIILKCAEMAEDGSLAGLASISHIDDTRFLAKLAMRFILTVIHMDRESVPDWILTTFEEALANAKKQSLTNTDRGPAAFTFYVFDFLYFYRNSDEIRRNKEIKEKVFKFWTSMLEWSTKDEYGHDQPLIVKVAEMFGMEKRCILWLEMFMELRKREQKKKGNTSQEITTDNKADTVESAFYFTLMNLYARIQEFNGVRGAYSLLNKTQIDHVHGKISIHEAYGELNAAASLASMTGQRKPFNAADILKKLIDEQNLIEYSQTERKEQEEYMKSLKTLSQWVTVENDIGPSPQVFSRSIENRAAESAILSMIRNGENDIIIDKSIEKAKSKIIDRLSECSLGGSCSYETATPYIVELQTLEEIKEFKNVDEKDLVGFDSDFWRNINRRTNDGEQTMSVLEPILRVRRSMLEIRMNTVAEKEKDSIRSRIVDAHLQSARIARLTGCLERAQLSLINAGKVLQCENKIVLEEAKLRLQTSDELNGMSLLDSIIAKNFNAIQTTYSHTQQSVNLDVQKSAKIEIEKFPVETRNLFSSVQMHRISHMIKSGNTVGFEKLFDESRQLIEIFARSGVMYEAVWFMDYLSNYNERSKPVLPLLKAYREVAKHEHNSVLQARAVERMISLWLCNTRRINDLITNTKMSDGQISDKRRDIKSMNREMQTSLDYIGWRAFYPAYAVLARHIDHKDDEVARTIKQIMKQLILRMPHQCMWQSVYLLRQNIADIKEKYMDVLTDVKRKAPCYVTIIDQYDYASGIFNLISTKVESDDCQLSEKVEGLKYLFRDKKYDPRELEMNRRLDGDCKVLSGIMVPIRSFIDESVHDPEISNTGFEESCHLPDRYLIHDFSETVKVLHSNTKPVLIELTTMTGRKVRLICKKNDDLTKDYHFNKIVEMCNDLLMKDEQTKIQNMAATTYSVIPLAKHGGIIEFIEGVTPYYDTLEKLMACKPNEWTSKLGKWKEEMSKRTKEGRAEYFRDVACKNTPVVMAKWFRLQYPEAGKWFASRKEFAKSTAVMSIIGYIFGLGDRHTKNLMVHLKTGKCVHVDFDMIFNKGETLGIPELVPFRLTQNMVNGMGEVALDGEFRTMCEQTLRVFRENSYEIEKYISDLPNLVADFANNKMAPKDFDMTEAKRLVSGRIRGQIMTVKIHKSNAITYPMQVSQLASSLIDLATSDEKLCDMFPGWMPTL</sequence>
<feature type="domain" description="PI3K/PI4K catalytic" evidence="6">
    <location>
        <begin position="2208"/>
        <end position="2529"/>
    </location>
</feature>
<dbReference type="PANTHER" id="PTHR11139">
    <property type="entry name" value="ATAXIA TELANGIECTASIA MUTATED ATM -RELATED"/>
    <property type="match status" value="1"/>
</dbReference>
<dbReference type="Pfam" id="PF02260">
    <property type="entry name" value="FATC"/>
    <property type="match status" value="1"/>
</dbReference>
<evidence type="ECO:0000256" key="2">
    <source>
        <dbReference type="ARBA" id="ARBA00022527"/>
    </source>
</evidence>
<gene>
    <name evidence="9" type="primary">Cbn-atl-1</name>
    <name evidence="9" type="ORF">CAEBREN_14903</name>
</gene>
<comment type="subcellular location">
    <subcellularLocation>
        <location evidence="1">Nucleus</location>
    </subcellularLocation>
</comment>
<dbReference type="PANTHER" id="PTHR11139:SF69">
    <property type="entry name" value="SERINE_THREONINE-PROTEIN KINASE ATR"/>
    <property type="match status" value="1"/>
</dbReference>
<dbReference type="Gene3D" id="1.10.1070.11">
    <property type="entry name" value="Phosphatidylinositol 3-/4-kinase, catalytic domain"/>
    <property type="match status" value="1"/>
</dbReference>
<dbReference type="SUPFAM" id="SSF56112">
    <property type="entry name" value="Protein kinase-like (PK-like)"/>
    <property type="match status" value="1"/>
</dbReference>
<dbReference type="GO" id="GO:0006281">
    <property type="term" value="P:DNA repair"/>
    <property type="evidence" value="ECO:0007669"/>
    <property type="project" value="UniProtKB-KW"/>
</dbReference>
<evidence type="ECO:0000256" key="1">
    <source>
        <dbReference type="ARBA" id="ARBA00004123"/>
    </source>
</evidence>
<reference evidence="10" key="1">
    <citation type="submission" date="2011-07" db="EMBL/GenBank/DDBJ databases">
        <authorList>
            <consortium name="Caenorhabditis brenneri Sequencing and Analysis Consortium"/>
            <person name="Wilson R.K."/>
        </authorList>
    </citation>
    <scope>NUCLEOTIDE SEQUENCE [LARGE SCALE GENOMIC DNA]</scope>
    <source>
        <strain evidence="10">PB2801</strain>
    </source>
</reference>
<keyword evidence="2" id="KW-0723">Serine/threonine-protein kinase</keyword>